<sequence>MEAEVERVGEFKATRNYVKPGTTGRPNLRLQPLSVFTTSKPTRLLTKIHGKWYDLTEFERLHPGGPVTLGLARGRDATIMFESHHPFTDRKILDAILMKYEISSSNSRNLETLEQRYGVAEHSFQWPSAFGEALKFDVKQYFESEAKRRNISLREATKATPARWIEISILGALYLSTFPGFFTGDWRFLLLFPLMAWLIGVNTFHDATHFALSANWRWNALVPYAYPFFSSPFAWYHQHNIGHHSYPNLSDRDPDVLHYYWMKREHREVKWFPRHRNQSTWWYMLLWWGVAVEVGMAIMEDAWMLQSNLYNEVVPMMAISGLRRIAHILGRVLTIGVIHAWPFFTMTWGKAFAFSLIPYLFFSIVFMMNTQINHLLPHIIHVSDVDWYKHQVITAQDFGVGSKFCHLFSGGLNYQVVHHLFPTVNHCHLPKLQPIVARLCEKYDVPYVTARGYIHAIQLHHLHTSNMSTKWERRQIQSDFDRQVRTVLGIFGR</sequence>
<reference evidence="4" key="3">
    <citation type="submission" date="2020-12" db="UniProtKB">
        <authorList>
            <consortium name="EnsemblPlants"/>
        </authorList>
    </citation>
    <scope>IDENTIFICATION</scope>
</reference>
<feature type="domain" description="Cytochrome b5 heme-binding" evidence="3">
    <location>
        <begin position="48"/>
        <end position="106"/>
    </location>
</feature>
<dbReference type="CDD" id="cd03506">
    <property type="entry name" value="Delta6-FADS-like"/>
    <property type="match status" value="1"/>
</dbReference>
<dbReference type="EMBL" id="ABEU02000018">
    <property type="status" value="NOT_ANNOTATED_CDS"/>
    <property type="molecule type" value="Genomic_DNA"/>
</dbReference>
<feature type="transmembrane region" description="Helical" evidence="2">
    <location>
        <begin position="280"/>
        <end position="299"/>
    </location>
</feature>
<dbReference type="AlphaFoldDB" id="A0A7I4F8Y2"/>
<accession>A0A7I4F8Y2</accession>
<dbReference type="Pfam" id="PF00487">
    <property type="entry name" value="FA_desaturase"/>
    <property type="match status" value="1"/>
</dbReference>
<dbReference type="PANTHER" id="PTHR19353">
    <property type="entry name" value="FATTY ACID DESATURASE 2"/>
    <property type="match status" value="1"/>
</dbReference>
<keyword evidence="2" id="KW-0472">Membrane</keyword>
<dbReference type="Gramene" id="Pp3c18_17150V3.3">
    <property type="protein sequence ID" value="Pp3c18_17150V3.3"/>
    <property type="gene ID" value="Pp3c18_17150"/>
</dbReference>
<gene>
    <name evidence="4" type="primary">LOC112295116</name>
</gene>
<dbReference type="PANTHER" id="PTHR19353:SF15">
    <property type="entry name" value="CYTOCHROME B5 HEME-BINDING DOMAIN-CONTAINING PROTEIN"/>
    <property type="match status" value="1"/>
</dbReference>
<keyword evidence="5" id="KW-1185">Reference proteome</keyword>
<dbReference type="InterPro" id="IPR001199">
    <property type="entry name" value="Cyt_B5-like_heme/steroid-bd"/>
</dbReference>
<dbReference type="EnsemblPlants" id="Pp3c18_17150V3.4">
    <property type="protein sequence ID" value="Pp3c18_17150V3.4"/>
    <property type="gene ID" value="Pp3c18_17150"/>
</dbReference>
<protein>
    <recommendedName>
        <fullName evidence="3">Cytochrome b5 heme-binding domain-containing protein</fullName>
    </recommendedName>
</protein>
<dbReference type="InterPro" id="IPR012171">
    <property type="entry name" value="Fatty_acid_desaturase"/>
</dbReference>
<keyword evidence="2" id="KW-0812">Transmembrane</keyword>
<dbReference type="Gene3D" id="3.10.120.10">
    <property type="entry name" value="Cytochrome b5-like heme/steroid binding domain"/>
    <property type="match status" value="1"/>
</dbReference>
<dbReference type="Proteomes" id="UP000006727">
    <property type="component" value="Chromosome 18"/>
</dbReference>
<keyword evidence="2" id="KW-1133">Transmembrane helix</keyword>
<evidence type="ECO:0000259" key="3">
    <source>
        <dbReference type="PROSITE" id="PS50255"/>
    </source>
</evidence>
<name>A0A7I4F8Y2_PHYPA</name>
<evidence type="ECO:0000313" key="4">
    <source>
        <dbReference type="EnsemblPlants" id="Pp3c18_17150V3.4"/>
    </source>
</evidence>
<reference evidence="4 5" key="1">
    <citation type="journal article" date="2008" name="Science">
        <title>The Physcomitrella genome reveals evolutionary insights into the conquest of land by plants.</title>
        <authorList>
            <person name="Rensing S."/>
            <person name="Lang D."/>
            <person name="Zimmer A."/>
            <person name="Terry A."/>
            <person name="Salamov A."/>
            <person name="Shapiro H."/>
            <person name="Nishiyama T."/>
            <person name="Perroud P.-F."/>
            <person name="Lindquist E."/>
            <person name="Kamisugi Y."/>
            <person name="Tanahashi T."/>
            <person name="Sakakibara K."/>
            <person name="Fujita T."/>
            <person name="Oishi K."/>
            <person name="Shin-I T."/>
            <person name="Kuroki Y."/>
            <person name="Toyoda A."/>
            <person name="Suzuki Y."/>
            <person name="Hashimoto A."/>
            <person name="Yamaguchi K."/>
            <person name="Sugano A."/>
            <person name="Kohara Y."/>
            <person name="Fujiyama A."/>
            <person name="Anterola A."/>
            <person name="Aoki S."/>
            <person name="Ashton N."/>
            <person name="Barbazuk W.B."/>
            <person name="Barker E."/>
            <person name="Bennetzen J."/>
            <person name="Bezanilla M."/>
            <person name="Blankenship R."/>
            <person name="Cho S.H."/>
            <person name="Dutcher S."/>
            <person name="Estelle M."/>
            <person name="Fawcett J.A."/>
            <person name="Gundlach H."/>
            <person name="Hanada K."/>
            <person name="Heyl A."/>
            <person name="Hicks K.A."/>
            <person name="Hugh J."/>
            <person name="Lohr M."/>
            <person name="Mayer K."/>
            <person name="Melkozernov A."/>
            <person name="Murata T."/>
            <person name="Nelson D."/>
            <person name="Pils B."/>
            <person name="Prigge M."/>
            <person name="Reiss B."/>
            <person name="Renner T."/>
            <person name="Rombauts S."/>
            <person name="Rushton P."/>
            <person name="Sanderfoot A."/>
            <person name="Schween G."/>
            <person name="Shiu S.-H."/>
            <person name="Stueber K."/>
            <person name="Theodoulou F.L."/>
            <person name="Tu H."/>
            <person name="Van de Peer Y."/>
            <person name="Verrier P.J."/>
            <person name="Waters E."/>
            <person name="Wood A."/>
            <person name="Yang L."/>
            <person name="Cove D."/>
            <person name="Cuming A."/>
            <person name="Hasebe M."/>
            <person name="Lucas S."/>
            <person name="Mishler D.B."/>
            <person name="Reski R."/>
            <person name="Grigoriev I."/>
            <person name="Quatrano R.S."/>
            <person name="Boore J.L."/>
        </authorList>
    </citation>
    <scope>NUCLEOTIDE SEQUENCE [LARGE SCALE GENOMIC DNA]</scope>
    <source>
        <strain evidence="4 5">cv. Gransden 2004</strain>
    </source>
</reference>
<dbReference type="InterPro" id="IPR005804">
    <property type="entry name" value="FA_desaturase_dom"/>
</dbReference>
<dbReference type="SMART" id="SM01117">
    <property type="entry name" value="Cyt-b5"/>
    <property type="match status" value="1"/>
</dbReference>
<dbReference type="InterPro" id="IPR036400">
    <property type="entry name" value="Cyt_B5-like_heme/steroid_sf"/>
</dbReference>
<dbReference type="GO" id="GO:0016717">
    <property type="term" value="F:oxidoreductase activity, acting on paired donors, with oxidation of a pair of donors resulting in the reduction of molecular oxygen to two molecules of water"/>
    <property type="evidence" value="ECO:0000318"/>
    <property type="project" value="GO_Central"/>
</dbReference>
<evidence type="ECO:0000256" key="2">
    <source>
        <dbReference type="SAM" id="Phobius"/>
    </source>
</evidence>
<dbReference type="GeneID" id="112295116"/>
<evidence type="ECO:0000256" key="1">
    <source>
        <dbReference type="ARBA" id="ARBA00009295"/>
    </source>
</evidence>
<dbReference type="PIRSF" id="PIRSF015921">
    <property type="entry name" value="FA_sphinglp_des"/>
    <property type="match status" value="1"/>
</dbReference>
<comment type="similarity">
    <text evidence="1">Belongs to the fatty acid desaturase type 1 family.</text>
</comment>
<dbReference type="Gramene" id="Pp3c18_17150V3.4">
    <property type="protein sequence ID" value="Pp3c18_17150V3.4"/>
    <property type="gene ID" value="Pp3c18_17150"/>
</dbReference>
<reference evidence="4 5" key="2">
    <citation type="journal article" date="2018" name="Plant J.">
        <title>The Physcomitrella patens chromosome-scale assembly reveals moss genome structure and evolution.</title>
        <authorList>
            <person name="Lang D."/>
            <person name="Ullrich K.K."/>
            <person name="Murat F."/>
            <person name="Fuchs J."/>
            <person name="Jenkins J."/>
            <person name="Haas F.B."/>
            <person name="Piednoel M."/>
            <person name="Gundlach H."/>
            <person name="Van Bel M."/>
            <person name="Meyberg R."/>
            <person name="Vives C."/>
            <person name="Morata J."/>
            <person name="Symeonidi A."/>
            <person name="Hiss M."/>
            <person name="Muchero W."/>
            <person name="Kamisugi Y."/>
            <person name="Saleh O."/>
            <person name="Blanc G."/>
            <person name="Decker E.L."/>
            <person name="van Gessel N."/>
            <person name="Grimwood J."/>
            <person name="Hayes R.D."/>
            <person name="Graham S.W."/>
            <person name="Gunter L.E."/>
            <person name="McDaniel S.F."/>
            <person name="Hoernstein S.N.W."/>
            <person name="Larsson A."/>
            <person name="Li F.W."/>
            <person name="Perroud P.F."/>
            <person name="Phillips J."/>
            <person name="Ranjan P."/>
            <person name="Rokshar D.S."/>
            <person name="Rothfels C.J."/>
            <person name="Schneider L."/>
            <person name="Shu S."/>
            <person name="Stevenson D.W."/>
            <person name="Thummler F."/>
            <person name="Tillich M."/>
            <person name="Villarreal Aguilar J.C."/>
            <person name="Widiez T."/>
            <person name="Wong G.K."/>
            <person name="Wymore A."/>
            <person name="Zhang Y."/>
            <person name="Zimmer A.D."/>
            <person name="Quatrano R.S."/>
            <person name="Mayer K.F.X."/>
            <person name="Goodstein D."/>
            <person name="Casacuberta J.M."/>
            <person name="Vandepoele K."/>
            <person name="Reski R."/>
            <person name="Cuming A.C."/>
            <person name="Tuskan G.A."/>
            <person name="Maumus F."/>
            <person name="Salse J."/>
            <person name="Schmutz J."/>
            <person name="Rensing S.A."/>
        </authorList>
    </citation>
    <scope>NUCLEOTIDE SEQUENCE [LARGE SCALE GENOMIC DNA]</scope>
    <source>
        <strain evidence="4 5">cv. Gransden 2004</strain>
    </source>
</reference>
<feature type="transmembrane region" description="Helical" evidence="2">
    <location>
        <begin position="351"/>
        <end position="368"/>
    </location>
</feature>
<dbReference type="GO" id="GO:0016020">
    <property type="term" value="C:membrane"/>
    <property type="evidence" value="ECO:0000318"/>
    <property type="project" value="GO_Central"/>
</dbReference>
<dbReference type="SUPFAM" id="SSF55856">
    <property type="entry name" value="Cytochrome b5-like heme/steroid binding domain"/>
    <property type="match status" value="1"/>
</dbReference>
<dbReference type="OrthoDB" id="260519at2759"/>
<dbReference type="RefSeq" id="XP_024402076.1">
    <property type="nucleotide sequence ID" value="XM_024546308.2"/>
</dbReference>
<dbReference type="Pfam" id="PF00173">
    <property type="entry name" value="Cyt-b5"/>
    <property type="match status" value="1"/>
</dbReference>
<dbReference type="GO" id="GO:0006629">
    <property type="term" value="P:lipid metabolic process"/>
    <property type="evidence" value="ECO:0000318"/>
    <property type="project" value="GO_Central"/>
</dbReference>
<evidence type="ECO:0000313" key="5">
    <source>
        <dbReference type="Proteomes" id="UP000006727"/>
    </source>
</evidence>
<dbReference type="PROSITE" id="PS50255">
    <property type="entry name" value="CYTOCHROME_B5_2"/>
    <property type="match status" value="1"/>
</dbReference>
<dbReference type="EnsemblPlants" id="Pp3c18_17150V3.3">
    <property type="protein sequence ID" value="Pp3c18_17150V3.3"/>
    <property type="gene ID" value="Pp3c18_17150"/>
</dbReference>
<organism evidence="4 5">
    <name type="scientific">Physcomitrium patens</name>
    <name type="common">Spreading-leaved earth moss</name>
    <name type="synonym">Physcomitrella patens</name>
    <dbReference type="NCBI Taxonomy" id="3218"/>
    <lineage>
        <taxon>Eukaryota</taxon>
        <taxon>Viridiplantae</taxon>
        <taxon>Streptophyta</taxon>
        <taxon>Embryophyta</taxon>
        <taxon>Bryophyta</taxon>
        <taxon>Bryophytina</taxon>
        <taxon>Bryopsida</taxon>
        <taxon>Funariidae</taxon>
        <taxon>Funariales</taxon>
        <taxon>Funariaceae</taxon>
        <taxon>Physcomitrium</taxon>
    </lineage>
</organism>
<feature type="transmembrane region" description="Helical" evidence="2">
    <location>
        <begin position="188"/>
        <end position="207"/>
    </location>
</feature>
<proteinExistence type="inferred from homology"/>
<feature type="transmembrane region" description="Helical" evidence="2">
    <location>
        <begin position="164"/>
        <end position="182"/>
    </location>
</feature>
<dbReference type="KEGG" id="ppp:112295116"/>